<dbReference type="SUPFAM" id="SSF47954">
    <property type="entry name" value="Cyclin-like"/>
    <property type="match status" value="1"/>
</dbReference>
<dbReference type="GO" id="GO:0019901">
    <property type="term" value="F:protein kinase binding"/>
    <property type="evidence" value="ECO:0007669"/>
    <property type="project" value="InterPro"/>
</dbReference>
<dbReference type="EMBL" id="JAYWIO010000008">
    <property type="protein sequence ID" value="KAK7242994.1"/>
    <property type="molecule type" value="Genomic_DNA"/>
</dbReference>
<dbReference type="PANTHER" id="PTHR15615">
    <property type="match status" value="1"/>
</dbReference>
<evidence type="ECO:0000256" key="3">
    <source>
        <dbReference type="ARBA" id="ARBA00023306"/>
    </source>
</evidence>
<keyword evidence="3" id="KW-0131">Cell cycle</keyword>
<keyword evidence="5" id="KW-1185">Reference proteome</keyword>
<dbReference type="InterPro" id="IPR036915">
    <property type="entry name" value="Cyclin-like_sf"/>
</dbReference>
<keyword evidence="2" id="KW-0132">Cell division</keyword>
<dbReference type="GO" id="GO:0051301">
    <property type="term" value="P:cell division"/>
    <property type="evidence" value="ECO:0007669"/>
    <property type="project" value="UniProtKB-KW"/>
</dbReference>
<evidence type="ECO:0000256" key="1">
    <source>
        <dbReference type="ARBA" id="ARBA00007215"/>
    </source>
</evidence>
<evidence type="ECO:0000313" key="4">
    <source>
        <dbReference type="EMBL" id="KAK7242994.1"/>
    </source>
</evidence>
<reference evidence="4 5" key="1">
    <citation type="submission" date="2024-01" db="EMBL/GenBank/DDBJ databases">
        <title>The genomes of 5 underutilized Papilionoideae crops provide insights into root nodulation and disease resistanc.</title>
        <authorList>
            <person name="Yuan L."/>
        </authorList>
    </citation>
    <scope>NUCLEOTIDE SEQUENCE [LARGE SCALE GENOMIC DNA]</scope>
    <source>
        <strain evidence="4">ZHUSHIDOU_FW_LH</strain>
        <tissue evidence="4">Leaf</tissue>
    </source>
</reference>
<sequence length="234" mass="26282">MNVMAPHSSSSLHNFLDMGSLALETEDVSSDIYLSLGLTDLDKGVGVPRVLSLLSSLLERSVQRNETLSESKHIEDVVTVFHGLRAPSLSVRKYIDRIFKYSGCSPSCFVVAKIYVDRFIQHTEVKLTSLNVHRLLITSIMLAAKFMDDAFFNNAYYAKVGGVSTSELNRLEMSFLFGIDFRLQVSVDTFGRYCLQLEKEGSETLQIERPMQACRIKESWSNKEDSTCASTIAR</sequence>
<evidence type="ECO:0008006" key="6">
    <source>
        <dbReference type="Google" id="ProtNLM"/>
    </source>
</evidence>
<dbReference type="Gene3D" id="1.10.472.10">
    <property type="entry name" value="Cyclin-like"/>
    <property type="match status" value="1"/>
</dbReference>
<name>A0AAN9DYA4_CROPI</name>
<gene>
    <name evidence="4" type="ORF">RIF29_37776</name>
</gene>
<proteinExistence type="inferred from homology"/>
<comment type="similarity">
    <text evidence="1">Belongs to the cyclin family. Cyclin U/P subfamily.</text>
</comment>
<dbReference type="AlphaFoldDB" id="A0AAN9DYA4"/>
<protein>
    <recommendedName>
        <fullName evidence="6">Cyclin-P3-1</fullName>
    </recommendedName>
</protein>
<organism evidence="4 5">
    <name type="scientific">Crotalaria pallida</name>
    <name type="common">Smooth rattlebox</name>
    <name type="synonym">Crotalaria striata</name>
    <dbReference type="NCBI Taxonomy" id="3830"/>
    <lineage>
        <taxon>Eukaryota</taxon>
        <taxon>Viridiplantae</taxon>
        <taxon>Streptophyta</taxon>
        <taxon>Embryophyta</taxon>
        <taxon>Tracheophyta</taxon>
        <taxon>Spermatophyta</taxon>
        <taxon>Magnoliopsida</taxon>
        <taxon>eudicotyledons</taxon>
        <taxon>Gunneridae</taxon>
        <taxon>Pentapetalae</taxon>
        <taxon>rosids</taxon>
        <taxon>fabids</taxon>
        <taxon>Fabales</taxon>
        <taxon>Fabaceae</taxon>
        <taxon>Papilionoideae</taxon>
        <taxon>50 kb inversion clade</taxon>
        <taxon>genistoids sensu lato</taxon>
        <taxon>core genistoids</taxon>
        <taxon>Crotalarieae</taxon>
        <taxon>Crotalaria</taxon>
    </lineage>
</organism>
<evidence type="ECO:0000256" key="2">
    <source>
        <dbReference type="ARBA" id="ARBA00022618"/>
    </source>
</evidence>
<dbReference type="InterPro" id="IPR013922">
    <property type="entry name" value="Cyclin_PHO80-like"/>
</dbReference>
<dbReference type="PANTHER" id="PTHR15615:SF108">
    <property type="entry name" value="PROTEIN CNPPD1"/>
    <property type="match status" value="1"/>
</dbReference>
<accession>A0AAN9DYA4</accession>
<evidence type="ECO:0000313" key="5">
    <source>
        <dbReference type="Proteomes" id="UP001372338"/>
    </source>
</evidence>
<dbReference type="Proteomes" id="UP001372338">
    <property type="component" value="Unassembled WGS sequence"/>
</dbReference>
<comment type="caution">
    <text evidence="4">The sequence shown here is derived from an EMBL/GenBank/DDBJ whole genome shotgun (WGS) entry which is preliminary data.</text>
</comment>
<dbReference type="Pfam" id="PF08613">
    <property type="entry name" value="Cyclin"/>
    <property type="match status" value="1"/>
</dbReference>